<evidence type="ECO:0000256" key="3">
    <source>
        <dbReference type="ARBA" id="ARBA00022833"/>
    </source>
</evidence>
<evidence type="ECO:0000313" key="8">
    <source>
        <dbReference type="EMBL" id="CCA36499.1"/>
    </source>
</evidence>
<evidence type="ECO:0000259" key="6">
    <source>
        <dbReference type="PROSITE" id="PS50016"/>
    </source>
</evidence>
<feature type="region of interest" description="Disordered" evidence="5">
    <location>
        <begin position="229"/>
        <end position="281"/>
    </location>
</feature>
<keyword evidence="1" id="KW-0479">Metal-binding</keyword>
<dbReference type="InterPro" id="IPR001841">
    <property type="entry name" value="Znf_RING"/>
</dbReference>
<keyword evidence="2 4" id="KW-0863">Zinc-finger</keyword>
<feature type="domain" description="RING-type" evidence="7">
    <location>
        <begin position="88"/>
        <end position="128"/>
    </location>
</feature>
<sequence>MEEVCSICLEVLVDKEAFTEPCLHYYHNECIKEWTKRANTCPKCRRDYSQIRIGEEVISVKNRSLELHLVDETLEETRERLISYTNLCALCEDPSTSLIYCESCGGSFHFNCIGIGDELDSEWCCPLCGMFQNHLGEASNRNLISATPVGEGRRRVTSIVNTRRTNSIYRSHSNRPAQRAHLMTDSDYTMIVDQHREKLLESQLQESNTQSSGEEESWKLLDEALKSGTQNSQSSEFSTENNVVPLKNTHELGRKLKKPRRASGIKKNVVERSSSHQSTQILKPSSSLISDLLLETRGNSRHPSFTNSTQKLTVEALQSHDPTLKLNIPKTETLSLDQKIVIQKLFIKPRLRNLYDSNTLSKDNYIEINKIICRRLYDKFLQDQLALAYLKQVLEVKERLHGHDLKQFLAQFTHWSELNDFTDDKWQKQETEGSCNHKQTQILSMFDSIIDTMLQNELHKLLT</sequence>
<evidence type="ECO:0000256" key="5">
    <source>
        <dbReference type="SAM" id="MobiDB-lite"/>
    </source>
</evidence>
<evidence type="ECO:0000313" key="9">
    <source>
        <dbReference type="Proteomes" id="UP000006853"/>
    </source>
</evidence>
<dbReference type="Pfam" id="PF13639">
    <property type="entry name" value="zf-RING_2"/>
    <property type="match status" value="1"/>
</dbReference>
<dbReference type="Proteomes" id="UP000006853">
    <property type="component" value="Chromosome 1"/>
</dbReference>
<reference evidence="8 9" key="1">
    <citation type="journal article" date="2011" name="J. Biotechnol.">
        <title>High-quality genome sequence of Pichia pastoris CBS7435.</title>
        <authorList>
            <person name="Kuberl A."/>
            <person name="Schneider J."/>
            <person name="Thallinger G.G."/>
            <person name="Anderl I."/>
            <person name="Wibberg D."/>
            <person name="Hajek T."/>
            <person name="Jaenicke S."/>
            <person name="Brinkrolf K."/>
            <person name="Goesmann A."/>
            <person name="Szczepanowski R."/>
            <person name="Puhler A."/>
            <person name="Schwab H."/>
            <person name="Glieder A."/>
            <person name="Pichler H."/>
        </authorList>
    </citation>
    <scope>NUCLEOTIDE SEQUENCE [LARGE SCALE GENOMIC DNA]</scope>
    <source>
        <strain evidence="9">ATCC 76273 / CBS 7435 / CECT 11047 / NRRL Y-11430 / Wegner 21-1</strain>
    </source>
</reference>
<organism evidence="8 9">
    <name type="scientific">Komagataella phaffii (strain ATCC 76273 / CBS 7435 / CECT 11047 / NRRL Y-11430 / Wegner 21-1)</name>
    <name type="common">Yeast</name>
    <name type="synonym">Pichia pastoris</name>
    <dbReference type="NCBI Taxonomy" id="981350"/>
    <lineage>
        <taxon>Eukaryota</taxon>
        <taxon>Fungi</taxon>
        <taxon>Dikarya</taxon>
        <taxon>Ascomycota</taxon>
        <taxon>Saccharomycotina</taxon>
        <taxon>Pichiomycetes</taxon>
        <taxon>Pichiales</taxon>
        <taxon>Pichiaceae</taxon>
        <taxon>Komagataella</taxon>
    </lineage>
</organism>
<dbReference type="InterPro" id="IPR011011">
    <property type="entry name" value="Znf_FYVE_PHD"/>
</dbReference>
<dbReference type="SMART" id="SM00249">
    <property type="entry name" value="PHD"/>
    <property type="match status" value="1"/>
</dbReference>
<feature type="domain" description="RING-type" evidence="7">
    <location>
        <begin position="5"/>
        <end position="45"/>
    </location>
</feature>
<dbReference type="Pfam" id="PF00628">
    <property type="entry name" value="PHD"/>
    <property type="match status" value="1"/>
</dbReference>
<gene>
    <name evidence="8" type="ordered locus">PP7435_Chr1-0340</name>
</gene>
<dbReference type="CDD" id="cd15489">
    <property type="entry name" value="PHD_SF"/>
    <property type="match status" value="1"/>
</dbReference>
<dbReference type="SUPFAM" id="SSF57903">
    <property type="entry name" value="FYVE/PHD zinc finger"/>
    <property type="match status" value="1"/>
</dbReference>
<dbReference type="InterPro" id="IPR019787">
    <property type="entry name" value="Znf_PHD-finger"/>
</dbReference>
<name>F2QNR6_KOMPC</name>
<proteinExistence type="predicted"/>
<dbReference type="PANTHER" id="PTHR12618:SF20">
    <property type="entry name" value="PHD AND RING FINGER DOMAIN-CONTAINING PROTEIN 1"/>
    <property type="match status" value="1"/>
</dbReference>
<feature type="compositionally biased region" description="Basic residues" evidence="5">
    <location>
        <begin position="255"/>
        <end position="264"/>
    </location>
</feature>
<dbReference type="PROSITE" id="PS50016">
    <property type="entry name" value="ZF_PHD_2"/>
    <property type="match status" value="1"/>
</dbReference>
<feature type="domain" description="PHD-type" evidence="6">
    <location>
        <begin position="85"/>
        <end position="131"/>
    </location>
</feature>
<evidence type="ECO:0000256" key="4">
    <source>
        <dbReference type="PROSITE-ProRule" id="PRU00175"/>
    </source>
</evidence>
<dbReference type="PANTHER" id="PTHR12618">
    <property type="entry name" value="PHD AND RING FINGER DOMAIN-CONTAINING PROTEIN 1"/>
    <property type="match status" value="1"/>
</dbReference>
<evidence type="ECO:0000256" key="1">
    <source>
        <dbReference type="ARBA" id="ARBA00022723"/>
    </source>
</evidence>
<dbReference type="InterPro" id="IPR019786">
    <property type="entry name" value="Zinc_finger_PHD-type_CS"/>
</dbReference>
<dbReference type="Gene3D" id="3.30.40.10">
    <property type="entry name" value="Zinc/RING finger domain, C3HC4 (zinc finger)"/>
    <property type="match status" value="2"/>
</dbReference>
<dbReference type="HOGENOM" id="CLU_606994_0_0_1"/>
<dbReference type="SUPFAM" id="SSF57850">
    <property type="entry name" value="RING/U-box"/>
    <property type="match status" value="1"/>
</dbReference>
<dbReference type="InterPro" id="IPR018527">
    <property type="entry name" value="Rubredoxin_Fe_BS"/>
</dbReference>
<keyword evidence="9" id="KW-1185">Reference proteome</keyword>
<dbReference type="InterPro" id="IPR001965">
    <property type="entry name" value="Znf_PHD"/>
</dbReference>
<evidence type="ECO:0000256" key="2">
    <source>
        <dbReference type="ARBA" id="ARBA00022771"/>
    </source>
</evidence>
<dbReference type="InterPro" id="IPR013083">
    <property type="entry name" value="Znf_RING/FYVE/PHD"/>
</dbReference>
<dbReference type="AlphaFoldDB" id="F2QNR6"/>
<dbReference type="PROSITE" id="PS00202">
    <property type="entry name" value="RUBREDOXIN"/>
    <property type="match status" value="1"/>
</dbReference>
<keyword evidence="3" id="KW-0862">Zinc</keyword>
<reference evidence="8 9" key="3">
    <citation type="journal article" date="2016" name="FEMS Yeast Res.">
        <title>Curation of the genome annotation of Pichia pastoris (Komagataella phaffii) CBS7435 from gene level to protein function.</title>
        <authorList>
            <person name="Valli M."/>
            <person name="Tatto N.E."/>
            <person name="Peymann A."/>
            <person name="Gruber C."/>
            <person name="Landes N."/>
            <person name="Ekker H."/>
            <person name="Thallinger G.G."/>
            <person name="Mattanovich D."/>
            <person name="Gasser B."/>
            <person name="Graf A.B."/>
        </authorList>
    </citation>
    <scope>GENOME REANNOTATION</scope>
    <source>
        <strain evidence="8 9">ATCC 76273 / CBS 7435 / CECT 11047 / NRRL Y-11430 / Wegner 21-1</strain>
    </source>
</reference>
<dbReference type="EMBL" id="FR839628">
    <property type="protein sequence ID" value="CCA36499.1"/>
    <property type="molecule type" value="Genomic_DNA"/>
</dbReference>
<feature type="compositionally biased region" description="Polar residues" evidence="5">
    <location>
        <begin position="229"/>
        <end position="242"/>
    </location>
</feature>
<dbReference type="GO" id="GO:0008270">
    <property type="term" value="F:zinc ion binding"/>
    <property type="evidence" value="ECO:0007669"/>
    <property type="project" value="UniProtKB-KW"/>
</dbReference>
<accession>F2QNR6</accession>
<dbReference type="PROSITE" id="PS50089">
    <property type="entry name" value="ZF_RING_2"/>
    <property type="match status" value="2"/>
</dbReference>
<evidence type="ECO:0000259" key="7">
    <source>
        <dbReference type="PROSITE" id="PS50089"/>
    </source>
</evidence>
<protein>
    <submittedName>
        <fullName evidence="8">Uncharacterized protein</fullName>
    </submittedName>
</protein>
<reference key="2">
    <citation type="submission" date="2011-04" db="EMBL/GenBank/DDBJ databases">
        <title>High-quality genome sequence of Pichia pastoris CBS 7435.</title>
        <authorList>
            <person name="Kueberl A."/>
            <person name="Schneider J."/>
            <person name="Thallinger G.G."/>
            <person name="Anderl I."/>
            <person name="Wibberg D."/>
            <person name="Hajek T."/>
            <person name="Jaenicke S."/>
            <person name="Brinkrolf K."/>
            <person name="Goesmann A."/>
            <person name="Szczepanowski R."/>
            <person name="Puehler A."/>
            <person name="Schwab H."/>
            <person name="Glieder A."/>
            <person name="Pichler H."/>
        </authorList>
    </citation>
    <scope>NUCLEOTIDE SEQUENCE</scope>
    <source>
        <strain>CBS 7435</strain>
    </source>
</reference>
<dbReference type="InterPro" id="IPR047157">
    <property type="entry name" value="PHRF1/Atg35"/>
</dbReference>
<dbReference type="SMART" id="SM00184">
    <property type="entry name" value="RING"/>
    <property type="match status" value="2"/>
</dbReference>
<dbReference type="PROSITE" id="PS01359">
    <property type="entry name" value="ZF_PHD_1"/>
    <property type="match status" value="1"/>
</dbReference>